<proteinExistence type="predicted"/>
<organism evidence="1 2">
    <name type="scientific">Sphaceloma murrayae</name>
    <dbReference type="NCBI Taxonomy" id="2082308"/>
    <lineage>
        <taxon>Eukaryota</taxon>
        <taxon>Fungi</taxon>
        <taxon>Dikarya</taxon>
        <taxon>Ascomycota</taxon>
        <taxon>Pezizomycotina</taxon>
        <taxon>Dothideomycetes</taxon>
        <taxon>Dothideomycetidae</taxon>
        <taxon>Myriangiales</taxon>
        <taxon>Elsinoaceae</taxon>
        <taxon>Sphaceloma</taxon>
    </lineage>
</organism>
<dbReference type="Proteomes" id="UP000243797">
    <property type="component" value="Unassembled WGS sequence"/>
</dbReference>
<keyword evidence="2" id="KW-1185">Reference proteome</keyword>
<dbReference type="AlphaFoldDB" id="A0A2K1QWG4"/>
<dbReference type="InParanoid" id="A0A2K1QWG4"/>
<gene>
    <name evidence="1" type="ORF">CAC42_2564</name>
</gene>
<comment type="caution">
    <text evidence="1">The sequence shown here is derived from an EMBL/GenBank/DDBJ whole genome shotgun (WGS) entry which is preliminary data.</text>
</comment>
<dbReference type="OrthoDB" id="3861617at2759"/>
<evidence type="ECO:0000313" key="1">
    <source>
        <dbReference type="EMBL" id="PNS19387.1"/>
    </source>
</evidence>
<reference evidence="1 2" key="1">
    <citation type="submission" date="2017-06" db="EMBL/GenBank/DDBJ databases">
        <title>Draft genome sequence of a variant of Elsinoe murrayae.</title>
        <authorList>
            <person name="Cheng Q."/>
        </authorList>
    </citation>
    <scope>NUCLEOTIDE SEQUENCE [LARGE SCALE GENOMIC DNA]</scope>
    <source>
        <strain evidence="1 2">CQ-2017a</strain>
    </source>
</reference>
<accession>A0A2K1QWG4</accession>
<sequence>MDSGSRNHDAVYAPEFGFDPDEYLRKKFELLSYHDDDFLNATRASNCLDYLLNLPEGVKVAETLEPDTKDDPPRPETYVIIMGRRDGTNFKESQIVLLVEELRHYIAGIGSPALGKRACRSRQSEVDAARIKKIDEAVPGDWSIERSTRLRESQRRYILTHDDCQRIRAVIDHWQDCLNKSSMPLLLGLPPRRPADSDTEYGVPIDFTVTVGATSTPRQQRRKYQLHLGDDTFCYLLDAICKVLFPGSGFGIHYFTLRLVHRRELMAMALRVDDETIQPWFAAPVCKAEDLVGPATDQDFERNYREVMRMGVMKATLTKGRNTLRKQSKRAAVNKAEHDSWLRATEAEADLRKKEREVVIALEG</sequence>
<evidence type="ECO:0000313" key="2">
    <source>
        <dbReference type="Proteomes" id="UP000243797"/>
    </source>
</evidence>
<name>A0A2K1QWG4_9PEZI</name>
<dbReference type="EMBL" id="NKHZ01000032">
    <property type="protein sequence ID" value="PNS19387.1"/>
    <property type="molecule type" value="Genomic_DNA"/>
</dbReference>
<protein>
    <submittedName>
        <fullName evidence="1">Uncharacterized protein</fullName>
    </submittedName>
</protein>